<dbReference type="Gene3D" id="3.90.960.10">
    <property type="entry name" value="YbaK/aminoacyl-tRNA synthetase-associated domain"/>
    <property type="match status" value="1"/>
</dbReference>
<proteinExistence type="predicted"/>
<organism evidence="2 3">
    <name type="scientific">Thalassospira alkalitolerans</name>
    <dbReference type="NCBI Taxonomy" id="1293890"/>
    <lineage>
        <taxon>Bacteria</taxon>
        <taxon>Pseudomonadati</taxon>
        <taxon>Pseudomonadota</taxon>
        <taxon>Alphaproteobacteria</taxon>
        <taxon>Rhodospirillales</taxon>
        <taxon>Thalassospiraceae</taxon>
        <taxon>Thalassospira</taxon>
    </lineage>
</organism>
<gene>
    <name evidence="2" type="ORF">TALK_20100</name>
</gene>
<accession>A0A1Y2L693</accession>
<dbReference type="EMBL" id="JFKB01000023">
    <property type="protein sequence ID" value="OSQ43756.1"/>
    <property type="molecule type" value="Genomic_DNA"/>
</dbReference>
<reference evidence="2 3" key="1">
    <citation type="submission" date="2014-03" db="EMBL/GenBank/DDBJ databases">
        <title>The draft genome sequence of Thalassospira alkalitolerans JCM 18968.</title>
        <authorList>
            <person name="Lai Q."/>
            <person name="Shao Z."/>
        </authorList>
    </citation>
    <scope>NUCLEOTIDE SEQUENCE [LARGE SCALE GENOMIC DNA]</scope>
    <source>
        <strain evidence="2 3">JCM 18968</strain>
    </source>
</reference>
<dbReference type="GO" id="GO:0002161">
    <property type="term" value="F:aminoacyl-tRNA deacylase activity"/>
    <property type="evidence" value="ECO:0007669"/>
    <property type="project" value="InterPro"/>
</dbReference>
<dbReference type="AlphaFoldDB" id="A0A1Y2L693"/>
<dbReference type="PANTHER" id="PTHR30411:SF1">
    <property type="entry name" value="CYTOPLASMIC PROTEIN"/>
    <property type="match status" value="1"/>
</dbReference>
<keyword evidence="3" id="KW-1185">Reference proteome</keyword>
<dbReference type="RefSeq" id="WP_085620957.1">
    <property type="nucleotide sequence ID" value="NZ_JBLXAE010000001.1"/>
</dbReference>
<dbReference type="Proteomes" id="UP000193396">
    <property type="component" value="Unassembled WGS sequence"/>
</dbReference>
<dbReference type="PANTHER" id="PTHR30411">
    <property type="entry name" value="CYTOPLASMIC PROTEIN"/>
    <property type="match status" value="1"/>
</dbReference>
<dbReference type="InterPro" id="IPR036754">
    <property type="entry name" value="YbaK/aa-tRNA-synt-asso_dom_sf"/>
</dbReference>
<comment type="caution">
    <text evidence="2">The sequence shown here is derived from an EMBL/GenBank/DDBJ whole genome shotgun (WGS) entry which is preliminary data.</text>
</comment>
<dbReference type="STRING" id="1293890.TALK_20100"/>
<dbReference type="OrthoDB" id="9798760at2"/>
<dbReference type="CDD" id="cd04333">
    <property type="entry name" value="ProX_deacylase"/>
    <property type="match status" value="1"/>
</dbReference>
<dbReference type="InterPro" id="IPR007214">
    <property type="entry name" value="YbaK/aa-tRNA-synth-assoc-dom"/>
</dbReference>
<sequence length="165" mass="17336">MKQVSPPSCLENALEEFDLGHIQVLEFPDGTRSAADAATAIGCDVSNIGKSLVFMTEGNKPVLIIMNGADKVDETKVAHLIGLSIRKADAAEVREHTGYAIGGVPPFGHSSPVETLVDEKLLTKDVIWLAAGTPKTVFSMTPDELRKVTGAGTGVKIAATPAPQD</sequence>
<evidence type="ECO:0000313" key="2">
    <source>
        <dbReference type="EMBL" id="OSQ43756.1"/>
    </source>
</evidence>
<evidence type="ECO:0000259" key="1">
    <source>
        <dbReference type="Pfam" id="PF04073"/>
    </source>
</evidence>
<evidence type="ECO:0000313" key="3">
    <source>
        <dbReference type="Proteomes" id="UP000193396"/>
    </source>
</evidence>
<dbReference type="Pfam" id="PF04073">
    <property type="entry name" value="tRNA_edit"/>
    <property type="match status" value="1"/>
</dbReference>
<name>A0A1Y2L693_9PROT</name>
<dbReference type="SUPFAM" id="SSF55826">
    <property type="entry name" value="YbaK/ProRS associated domain"/>
    <property type="match status" value="1"/>
</dbReference>
<protein>
    <submittedName>
        <fullName evidence="2">Membrane protein</fullName>
    </submittedName>
</protein>
<feature type="domain" description="YbaK/aminoacyl-tRNA synthetase-associated" evidence="1">
    <location>
        <begin position="31"/>
        <end position="147"/>
    </location>
</feature>